<reference evidence="2" key="1">
    <citation type="journal article" date="2017" name="Cell">
        <title>Insights into land plant evolution garnered from the Marchantia polymorpha genome.</title>
        <authorList>
            <person name="Bowman J.L."/>
            <person name="Kohchi T."/>
            <person name="Yamato K.T."/>
            <person name="Jenkins J."/>
            <person name="Shu S."/>
            <person name="Ishizaki K."/>
            <person name="Yamaoka S."/>
            <person name="Nishihama R."/>
            <person name="Nakamura Y."/>
            <person name="Berger F."/>
            <person name="Adam C."/>
            <person name="Aki S.S."/>
            <person name="Althoff F."/>
            <person name="Araki T."/>
            <person name="Arteaga-Vazquez M.A."/>
            <person name="Balasubrmanian S."/>
            <person name="Barry K."/>
            <person name="Bauer D."/>
            <person name="Boehm C.R."/>
            <person name="Briginshaw L."/>
            <person name="Caballero-Perez J."/>
            <person name="Catarino B."/>
            <person name="Chen F."/>
            <person name="Chiyoda S."/>
            <person name="Chovatia M."/>
            <person name="Davies K.M."/>
            <person name="Delmans M."/>
            <person name="Demura T."/>
            <person name="Dierschke T."/>
            <person name="Dolan L."/>
            <person name="Dorantes-Acosta A.E."/>
            <person name="Eklund D.M."/>
            <person name="Florent S.N."/>
            <person name="Flores-Sandoval E."/>
            <person name="Fujiyama A."/>
            <person name="Fukuzawa H."/>
            <person name="Galik B."/>
            <person name="Grimanelli D."/>
            <person name="Grimwood J."/>
            <person name="Grossniklaus U."/>
            <person name="Hamada T."/>
            <person name="Haseloff J."/>
            <person name="Hetherington A.J."/>
            <person name="Higo A."/>
            <person name="Hirakawa Y."/>
            <person name="Hundley H.N."/>
            <person name="Ikeda Y."/>
            <person name="Inoue K."/>
            <person name="Inoue S.I."/>
            <person name="Ishida S."/>
            <person name="Jia Q."/>
            <person name="Kakita M."/>
            <person name="Kanazawa T."/>
            <person name="Kawai Y."/>
            <person name="Kawashima T."/>
            <person name="Kennedy M."/>
            <person name="Kinose K."/>
            <person name="Kinoshita T."/>
            <person name="Kohara Y."/>
            <person name="Koide E."/>
            <person name="Komatsu K."/>
            <person name="Kopischke S."/>
            <person name="Kubo M."/>
            <person name="Kyozuka J."/>
            <person name="Lagercrantz U."/>
            <person name="Lin S.S."/>
            <person name="Lindquist E."/>
            <person name="Lipzen A.M."/>
            <person name="Lu C.W."/>
            <person name="De Luna E."/>
            <person name="Martienssen R.A."/>
            <person name="Minamino N."/>
            <person name="Mizutani M."/>
            <person name="Mizutani M."/>
            <person name="Mochizuki N."/>
            <person name="Monte I."/>
            <person name="Mosher R."/>
            <person name="Nagasaki H."/>
            <person name="Nakagami H."/>
            <person name="Naramoto S."/>
            <person name="Nishitani K."/>
            <person name="Ohtani M."/>
            <person name="Okamoto T."/>
            <person name="Okumura M."/>
            <person name="Phillips J."/>
            <person name="Pollak B."/>
            <person name="Reinders A."/>
            <person name="Rovekamp M."/>
            <person name="Sano R."/>
            <person name="Sawa S."/>
            <person name="Schmid M.W."/>
            <person name="Shirakawa M."/>
            <person name="Solano R."/>
            <person name="Spunde A."/>
            <person name="Suetsugu N."/>
            <person name="Sugano S."/>
            <person name="Sugiyama A."/>
            <person name="Sun R."/>
            <person name="Suzuki Y."/>
            <person name="Takenaka M."/>
            <person name="Takezawa D."/>
            <person name="Tomogane H."/>
            <person name="Tsuzuki M."/>
            <person name="Ueda T."/>
            <person name="Umeda M."/>
            <person name="Ward J.M."/>
            <person name="Watanabe Y."/>
            <person name="Yazaki K."/>
            <person name="Yokoyama R."/>
            <person name="Yoshitake Y."/>
            <person name="Yotsui I."/>
            <person name="Zachgo S."/>
            <person name="Schmutz J."/>
        </authorList>
    </citation>
    <scope>NUCLEOTIDE SEQUENCE [LARGE SCALE GENOMIC DNA]</scope>
    <source>
        <strain evidence="2">Tak-1</strain>
    </source>
</reference>
<dbReference type="PANTHER" id="PTHR37235:SF2">
    <property type="entry name" value="OS05G0371500 PROTEIN"/>
    <property type="match status" value="1"/>
</dbReference>
<accession>A0A2R6WEC7</accession>
<sequence length="72" mass="8091">MAIGRIVNEMARIASSALRHQERHVERVIEVLVPGPLGIVEHKFSHGELQSARAEVARAVERWKLGANRRSN</sequence>
<dbReference type="OrthoDB" id="651163at2759"/>
<evidence type="ECO:0000313" key="2">
    <source>
        <dbReference type="Proteomes" id="UP000244005"/>
    </source>
</evidence>
<evidence type="ECO:0000313" key="1">
    <source>
        <dbReference type="EMBL" id="PTQ32206.1"/>
    </source>
</evidence>
<organism evidence="1 2">
    <name type="scientific">Marchantia polymorpha</name>
    <name type="common">Common liverwort</name>
    <name type="synonym">Marchantia aquatica</name>
    <dbReference type="NCBI Taxonomy" id="3197"/>
    <lineage>
        <taxon>Eukaryota</taxon>
        <taxon>Viridiplantae</taxon>
        <taxon>Streptophyta</taxon>
        <taxon>Embryophyta</taxon>
        <taxon>Marchantiophyta</taxon>
        <taxon>Marchantiopsida</taxon>
        <taxon>Marchantiidae</taxon>
        <taxon>Marchantiales</taxon>
        <taxon>Marchantiaceae</taxon>
        <taxon>Marchantia</taxon>
    </lineage>
</organism>
<dbReference type="AlphaFoldDB" id="A0A2R6WEC7"/>
<dbReference type="Proteomes" id="UP000244005">
    <property type="component" value="Unassembled WGS sequence"/>
</dbReference>
<protein>
    <submittedName>
        <fullName evidence="1">Uncharacterized protein</fullName>
    </submittedName>
</protein>
<gene>
    <name evidence="1" type="ORF">MARPO_0101s0010</name>
</gene>
<keyword evidence="2" id="KW-1185">Reference proteome</keyword>
<dbReference type="PANTHER" id="PTHR37235">
    <property type="entry name" value="ZINC METALLOPROTEINASE AUREOLYSIN"/>
    <property type="match status" value="1"/>
</dbReference>
<dbReference type="EMBL" id="KZ772773">
    <property type="protein sequence ID" value="PTQ32206.1"/>
    <property type="molecule type" value="Genomic_DNA"/>
</dbReference>
<name>A0A2R6WEC7_MARPO</name>
<proteinExistence type="predicted"/>
<dbReference type="OMA" id="NRAVENW"/>
<dbReference type="Gramene" id="Mp4g20640.1">
    <property type="protein sequence ID" value="Mp4g20640.1.cds1"/>
    <property type="gene ID" value="Mp4g20640"/>
</dbReference>